<feature type="domain" description="C2H2-type" evidence="17">
    <location>
        <begin position="288"/>
        <end position="315"/>
    </location>
</feature>
<dbReference type="FunFam" id="3.30.160.60:FF:000186">
    <property type="entry name" value="Zinc finger protein 366"/>
    <property type="match status" value="1"/>
</dbReference>
<evidence type="ECO:0000256" key="11">
    <source>
        <dbReference type="ARBA" id="ARBA00023125"/>
    </source>
</evidence>
<dbReference type="PANTHER" id="PTHR23226">
    <property type="entry name" value="ZINC FINGER AND SCAN DOMAIN-CONTAINING"/>
    <property type="match status" value="1"/>
</dbReference>
<dbReference type="GO" id="GO:0008270">
    <property type="term" value="F:zinc ion binding"/>
    <property type="evidence" value="ECO:0007669"/>
    <property type="project" value="UniProtKB-KW"/>
</dbReference>
<organism evidence="18 19">
    <name type="scientific">Urocynchramus pylzowi</name>
    <dbReference type="NCBI Taxonomy" id="571890"/>
    <lineage>
        <taxon>Eukaryota</taxon>
        <taxon>Metazoa</taxon>
        <taxon>Chordata</taxon>
        <taxon>Craniata</taxon>
        <taxon>Vertebrata</taxon>
        <taxon>Euteleostomi</taxon>
        <taxon>Archelosauria</taxon>
        <taxon>Archosauria</taxon>
        <taxon>Dinosauria</taxon>
        <taxon>Saurischia</taxon>
        <taxon>Theropoda</taxon>
        <taxon>Coelurosauria</taxon>
        <taxon>Aves</taxon>
        <taxon>Neognathae</taxon>
        <taxon>Neoaves</taxon>
        <taxon>Telluraves</taxon>
        <taxon>Australaves</taxon>
        <taxon>Passeriformes</taxon>
        <taxon>Passeroidea</taxon>
        <taxon>Fringillidae</taxon>
        <taxon>Urocynchramus</taxon>
    </lineage>
</organism>
<reference evidence="18 19" key="1">
    <citation type="submission" date="2019-09" db="EMBL/GenBank/DDBJ databases">
        <title>Bird 10,000 Genomes (B10K) Project - Family phase.</title>
        <authorList>
            <person name="Zhang G."/>
        </authorList>
    </citation>
    <scope>NUCLEOTIDE SEQUENCE [LARGE SCALE GENOMIC DNA]</scope>
    <source>
        <strain evidence="18">B10K-DU-012-38</strain>
        <tissue evidence="18">Muscle</tissue>
    </source>
</reference>
<name>A0A7K5SQM8_9FRIN</name>
<feature type="domain" description="C2H2-type" evidence="17">
    <location>
        <begin position="260"/>
        <end position="287"/>
    </location>
</feature>
<keyword evidence="13" id="KW-0539">Nucleus</keyword>
<dbReference type="Proteomes" id="UP000524542">
    <property type="component" value="Unassembled WGS sequence"/>
</dbReference>
<feature type="region of interest" description="Disordered" evidence="16">
    <location>
        <begin position="45"/>
        <end position="143"/>
    </location>
</feature>
<dbReference type="FunFam" id="3.30.160.60:FF:000161">
    <property type="entry name" value="Zinc finger protein 366"/>
    <property type="match status" value="1"/>
</dbReference>
<dbReference type="FunFam" id="3.30.160.60:FF:001180">
    <property type="entry name" value="Zinc finger protein 366"/>
    <property type="match status" value="1"/>
</dbReference>
<evidence type="ECO:0000259" key="17">
    <source>
        <dbReference type="PROSITE" id="PS50157"/>
    </source>
</evidence>
<sequence>MDRFSECGTQTDAVVVLSLAQAAVLGLVSDNELLGATVTPTGFFPGLAGEQLDNATVEPGEPEGEEQAPGDGQDEDALEADSSLEKHARRRKRPPVRLMPKVKSEKAEMEAEVPYDVSVPGDEEGEGQRGHAPQPPEPGREPAVQSGAMKMIDLGAFGRKPRRLRHLRRHRELEGPKAQLDRLDINVQIDDSYLVEAGDRQKRWQCRMCEKSYTSKYNLVTHILGHNGIKPHSCPHCNKLFKQPSHLQTHLLTHQGTRPHKCGVCGKAFTQTSHLKRHMLLHTDIKPYSCRFCGRGFAYPSELKAHEVKHESGRCHVCVECGLDFSTLTQLKRHLATHQGPTLYQCLECSKSFHYRSQLQNHMLKHQNVRPFVCTECGMEFSQIHHLKQHSLTHKGVKEFKCEVCGREFTLQANMKRHMLIHTSVRPYQCHICFKTFVQKQTLKTHMIVHSPVKPFKCKVCGKSFNRMYNLLGHMHLHAGSKPFKCPYCSSKFNLKGNLSRHMKVKHGVMDISLDSQDAMMELAGADHTELDGQQEMEDFEEENSYGYGTVGNPPDEHTLAEQAMKEMAYYNML</sequence>
<feature type="domain" description="C2H2-type" evidence="17">
    <location>
        <begin position="428"/>
        <end position="455"/>
    </location>
</feature>
<keyword evidence="11" id="KW-0238">DNA-binding</keyword>
<keyword evidence="7 15" id="KW-0863">Zinc-finger</keyword>
<dbReference type="FunFam" id="3.30.160.60:FF:000203">
    <property type="entry name" value="Zinc finger protein 366"/>
    <property type="match status" value="1"/>
</dbReference>
<feature type="domain" description="C2H2-type" evidence="17">
    <location>
        <begin position="232"/>
        <end position="259"/>
    </location>
</feature>
<keyword evidence="6" id="KW-0677">Repeat</keyword>
<feature type="domain" description="C2H2-type" evidence="17">
    <location>
        <begin position="316"/>
        <end position="343"/>
    </location>
</feature>
<keyword evidence="12" id="KW-0804">Transcription</keyword>
<dbReference type="EMBL" id="VZRH01001704">
    <property type="protein sequence ID" value="NWT93904.1"/>
    <property type="molecule type" value="Genomic_DNA"/>
</dbReference>
<keyword evidence="5" id="KW-0479">Metal-binding</keyword>
<feature type="compositionally biased region" description="Acidic residues" evidence="16">
    <location>
        <begin position="60"/>
        <end position="79"/>
    </location>
</feature>
<evidence type="ECO:0000256" key="8">
    <source>
        <dbReference type="ARBA" id="ARBA00022833"/>
    </source>
</evidence>
<evidence type="ECO:0000256" key="14">
    <source>
        <dbReference type="ARBA" id="ARBA00069175"/>
    </source>
</evidence>
<evidence type="ECO:0000256" key="5">
    <source>
        <dbReference type="ARBA" id="ARBA00022723"/>
    </source>
</evidence>
<dbReference type="PROSITE" id="PS50157">
    <property type="entry name" value="ZINC_FINGER_C2H2_2"/>
    <property type="match status" value="11"/>
</dbReference>
<dbReference type="GO" id="GO:0005634">
    <property type="term" value="C:nucleus"/>
    <property type="evidence" value="ECO:0007669"/>
    <property type="project" value="UniProtKB-SubCell"/>
</dbReference>
<keyword evidence="19" id="KW-1185">Reference proteome</keyword>
<dbReference type="AlphaFoldDB" id="A0A7K5SQM8"/>
<evidence type="ECO:0000256" key="13">
    <source>
        <dbReference type="ARBA" id="ARBA00023242"/>
    </source>
</evidence>
<evidence type="ECO:0000256" key="3">
    <source>
        <dbReference type="ARBA" id="ARBA00006991"/>
    </source>
</evidence>
<feature type="domain" description="C2H2-type" evidence="17">
    <location>
        <begin position="484"/>
        <end position="507"/>
    </location>
</feature>
<dbReference type="GO" id="GO:0000978">
    <property type="term" value="F:RNA polymerase II cis-regulatory region sequence-specific DNA binding"/>
    <property type="evidence" value="ECO:0007669"/>
    <property type="project" value="TreeGrafter"/>
</dbReference>
<evidence type="ECO:0000256" key="6">
    <source>
        <dbReference type="ARBA" id="ARBA00022737"/>
    </source>
</evidence>
<dbReference type="FunFam" id="3.30.160.60:FF:000649">
    <property type="entry name" value="Zinc finger protein 710"/>
    <property type="match status" value="1"/>
</dbReference>
<evidence type="ECO:0000256" key="2">
    <source>
        <dbReference type="ARBA" id="ARBA00004123"/>
    </source>
</evidence>
<keyword evidence="8" id="KW-0862">Zinc</keyword>
<accession>A0A7K5SQM8</accession>
<evidence type="ECO:0000313" key="18">
    <source>
        <dbReference type="EMBL" id="NWT93904.1"/>
    </source>
</evidence>
<keyword evidence="9" id="KW-0832">Ubl conjugation</keyword>
<gene>
    <name evidence="18" type="primary">Znf710</name>
    <name evidence="18" type="ORF">UROPYL_R01045</name>
</gene>
<dbReference type="InterPro" id="IPR013087">
    <property type="entry name" value="Znf_C2H2_type"/>
</dbReference>
<dbReference type="SUPFAM" id="SSF57667">
    <property type="entry name" value="beta-beta-alpha zinc fingers"/>
    <property type="match status" value="6"/>
</dbReference>
<proteinExistence type="inferred from homology"/>
<feature type="domain" description="C2H2-type" evidence="17">
    <location>
        <begin position="344"/>
        <end position="371"/>
    </location>
</feature>
<evidence type="ECO:0000256" key="16">
    <source>
        <dbReference type="SAM" id="MobiDB-lite"/>
    </source>
</evidence>
<evidence type="ECO:0000256" key="15">
    <source>
        <dbReference type="PROSITE-ProRule" id="PRU00042"/>
    </source>
</evidence>
<evidence type="ECO:0000256" key="9">
    <source>
        <dbReference type="ARBA" id="ARBA00022843"/>
    </source>
</evidence>
<evidence type="ECO:0000256" key="1">
    <source>
        <dbReference type="ARBA" id="ARBA00003767"/>
    </source>
</evidence>
<feature type="non-terminal residue" evidence="18">
    <location>
        <position position="574"/>
    </location>
</feature>
<dbReference type="FunFam" id="3.30.160.60:FF:000502">
    <property type="entry name" value="Zinc finger protein 710"/>
    <property type="match status" value="1"/>
</dbReference>
<evidence type="ECO:0000256" key="7">
    <source>
        <dbReference type="ARBA" id="ARBA00022771"/>
    </source>
</evidence>
<comment type="function">
    <text evidence="1">May be involved in transcriptional regulation.</text>
</comment>
<dbReference type="Gene3D" id="3.30.160.60">
    <property type="entry name" value="Classic Zinc Finger"/>
    <property type="match status" value="10"/>
</dbReference>
<dbReference type="PANTHER" id="PTHR23226:SF416">
    <property type="entry name" value="FI01424P"/>
    <property type="match status" value="1"/>
</dbReference>
<keyword evidence="10" id="KW-0805">Transcription regulation</keyword>
<feature type="domain" description="C2H2-type" evidence="17">
    <location>
        <begin position="372"/>
        <end position="399"/>
    </location>
</feature>
<dbReference type="PROSITE" id="PS00028">
    <property type="entry name" value="ZINC_FINGER_C2H2_1"/>
    <property type="match status" value="11"/>
</dbReference>
<protein>
    <recommendedName>
        <fullName evidence="14">Zinc finger protein 710</fullName>
    </recommendedName>
</protein>
<feature type="domain" description="C2H2-type" evidence="17">
    <location>
        <begin position="204"/>
        <end position="231"/>
    </location>
</feature>
<feature type="domain" description="C2H2-type" evidence="17">
    <location>
        <begin position="456"/>
        <end position="483"/>
    </location>
</feature>
<dbReference type="FunFam" id="3.30.160.60:FF:000684">
    <property type="entry name" value="Zinc finger protein 710"/>
    <property type="match status" value="1"/>
</dbReference>
<dbReference type="GO" id="GO:0000981">
    <property type="term" value="F:DNA-binding transcription factor activity, RNA polymerase II-specific"/>
    <property type="evidence" value="ECO:0007669"/>
    <property type="project" value="TreeGrafter"/>
</dbReference>
<evidence type="ECO:0000313" key="19">
    <source>
        <dbReference type="Proteomes" id="UP000524542"/>
    </source>
</evidence>
<evidence type="ECO:0000256" key="10">
    <source>
        <dbReference type="ARBA" id="ARBA00023015"/>
    </source>
</evidence>
<dbReference type="FunFam" id="3.30.160.60:FF:000451">
    <property type="entry name" value="Zinc finger protein 710"/>
    <property type="match status" value="1"/>
</dbReference>
<dbReference type="InterPro" id="IPR036236">
    <property type="entry name" value="Znf_C2H2_sf"/>
</dbReference>
<keyword evidence="4" id="KW-1017">Isopeptide bond</keyword>
<dbReference type="FunFam" id="3.30.160.60:FF:000191">
    <property type="entry name" value="zinc finger protein 366"/>
    <property type="match status" value="1"/>
</dbReference>
<evidence type="ECO:0000256" key="12">
    <source>
        <dbReference type="ARBA" id="ARBA00023163"/>
    </source>
</evidence>
<comment type="subcellular location">
    <subcellularLocation>
        <location evidence="2">Nucleus</location>
    </subcellularLocation>
</comment>
<comment type="similarity">
    <text evidence="3">Belongs to the krueppel C2H2-type zinc-finger protein family.</text>
</comment>
<dbReference type="SMART" id="SM00355">
    <property type="entry name" value="ZnF_C2H2"/>
    <property type="match status" value="11"/>
</dbReference>
<comment type="caution">
    <text evidence="18">The sequence shown here is derived from an EMBL/GenBank/DDBJ whole genome shotgun (WGS) entry which is preliminary data.</text>
</comment>
<evidence type="ECO:0000256" key="4">
    <source>
        <dbReference type="ARBA" id="ARBA00022499"/>
    </source>
</evidence>
<dbReference type="Pfam" id="PF00096">
    <property type="entry name" value="zf-C2H2"/>
    <property type="match status" value="11"/>
</dbReference>
<feature type="domain" description="C2H2-type" evidence="17">
    <location>
        <begin position="400"/>
        <end position="427"/>
    </location>
</feature>
<dbReference type="FunFam" id="3.30.160.60:FF:000182">
    <property type="entry name" value="zinc finger protein 366"/>
    <property type="match status" value="1"/>
</dbReference>
<feature type="non-terminal residue" evidence="18">
    <location>
        <position position="1"/>
    </location>
</feature>